<comment type="caution">
    <text evidence="1">The sequence shown here is derived from an EMBL/GenBank/DDBJ whole genome shotgun (WGS) entry which is preliminary data.</text>
</comment>
<evidence type="ECO:0000313" key="2">
    <source>
        <dbReference type="Proteomes" id="UP001162972"/>
    </source>
</evidence>
<organism evidence="1 2">
    <name type="scientific">Salix udensis</name>
    <dbReference type="NCBI Taxonomy" id="889485"/>
    <lineage>
        <taxon>Eukaryota</taxon>
        <taxon>Viridiplantae</taxon>
        <taxon>Streptophyta</taxon>
        <taxon>Embryophyta</taxon>
        <taxon>Tracheophyta</taxon>
        <taxon>Spermatophyta</taxon>
        <taxon>Magnoliopsida</taxon>
        <taxon>eudicotyledons</taxon>
        <taxon>Gunneridae</taxon>
        <taxon>Pentapetalae</taxon>
        <taxon>rosids</taxon>
        <taxon>fabids</taxon>
        <taxon>Malpighiales</taxon>
        <taxon>Salicaceae</taxon>
        <taxon>Saliceae</taxon>
        <taxon>Salix</taxon>
    </lineage>
</organism>
<reference evidence="1 2" key="1">
    <citation type="journal article" date="2023" name="Int. J. Mol. Sci.">
        <title>De Novo Assembly and Annotation of 11 Diverse Shrub Willow (Salix) Genomes Reveals Novel Gene Organization in Sex-Linked Regions.</title>
        <authorList>
            <person name="Hyden B."/>
            <person name="Feng K."/>
            <person name="Yates T.B."/>
            <person name="Jawdy S."/>
            <person name="Cereghino C."/>
            <person name="Smart L.B."/>
            <person name="Muchero W."/>
        </authorList>
    </citation>
    <scope>NUCLEOTIDE SEQUENCE [LARGE SCALE GENOMIC DNA]</scope>
    <source>
        <tissue evidence="1">Shoot tip</tissue>
    </source>
</reference>
<accession>A0AAD6KES9</accession>
<keyword evidence="2" id="KW-1185">Reference proteome</keyword>
<name>A0AAD6KES9_9ROSI</name>
<protein>
    <submittedName>
        <fullName evidence="1">Uncharacterized protein</fullName>
    </submittedName>
</protein>
<dbReference type="EMBL" id="JAPFFJ010000008">
    <property type="protein sequence ID" value="KAJ6421114.1"/>
    <property type="molecule type" value="Genomic_DNA"/>
</dbReference>
<feature type="non-terminal residue" evidence="1">
    <location>
        <position position="48"/>
    </location>
</feature>
<dbReference type="Proteomes" id="UP001162972">
    <property type="component" value="Chromosome 17"/>
</dbReference>
<gene>
    <name evidence="1" type="ORF">OIU84_028484</name>
</gene>
<sequence length="48" mass="5488">MFFKCKTNELLSSINKLEKITTMGGTKSTPTKWILIINEGLNKKTKEK</sequence>
<evidence type="ECO:0000313" key="1">
    <source>
        <dbReference type="EMBL" id="KAJ6421114.1"/>
    </source>
</evidence>
<dbReference type="AlphaFoldDB" id="A0AAD6KES9"/>
<proteinExistence type="predicted"/>